<evidence type="ECO:0000256" key="3">
    <source>
        <dbReference type="ARBA" id="ARBA00022576"/>
    </source>
</evidence>
<dbReference type="InterPro" id="IPR015424">
    <property type="entry name" value="PyrdxlP-dep_Trfase"/>
</dbReference>
<dbReference type="PANTHER" id="PTHR46383">
    <property type="entry name" value="ASPARTATE AMINOTRANSFERASE"/>
    <property type="match status" value="1"/>
</dbReference>
<evidence type="ECO:0000256" key="1">
    <source>
        <dbReference type="ARBA" id="ARBA00001933"/>
    </source>
</evidence>
<dbReference type="InterPro" id="IPR050596">
    <property type="entry name" value="AspAT/PAT-like"/>
</dbReference>
<dbReference type="EMBL" id="JPVQ01000005">
    <property type="protein sequence ID" value="KGR91616.1"/>
    <property type="molecule type" value="Genomic_DNA"/>
</dbReference>
<evidence type="ECO:0000256" key="4">
    <source>
        <dbReference type="ARBA" id="ARBA00022679"/>
    </source>
</evidence>
<dbReference type="InterPro" id="IPR004838">
    <property type="entry name" value="NHTrfase_class1_PyrdxlP-BS"/>
</dbReference>
<dbReference type="CDD" id="cd00609">
    <property type="entry name" value="AAT_like"/>
    <property type="match status" value="1"/>
</dbReference>
<dbReference type="GO" id="GO:0008483">
    <property type="term" value="F:transaminase activity"/>
    <property type="evidence" value="ECO:0007669"/>
    <property type="project" value="UniProtKB-KW"/>
</dbReference>
<dbReference type="InterPro" id="IPR015421">
    <property type="entry name" value="PyrdxlP-dep_Trfase_major"/>
</dbReference>
<dbReference type="Pfam" id="PF00155">
    <property type="entry name" value="Aminotran_1_2"/>
    <property type="match status" value="1"/>
</dbReference>
<gene>
    <name evidence="8" type="ORF">CD30_04730</name>
</gene>
<dbReference type="SUPFAM" id="SSF53383">
    <property type="entry name" value="PLP-dependent transferases"/>
    <property type="match status" value="1"/>
</dbReference>
<evidence type="ECO:0000313" key="9">
    <source>
        <dbReference type="Proteomes" id="UP000030595"/>
    </source>
</evidence>
<comment type="cofactor">
    <cofactor evidence="1 6">
        <name>pyridoxal 5'-phosphate</name>
        <dbReference type="ChEBI" id="CHEBI:597326"/>
    </cofactor>
</comment>
<comment type="similarity">
    <text evidence="2 6">Belongs to the class-I pyridoxal-phosphate-dependent aminotransferase family.</text>
</comment>
<organism evidence="8 9">
    <name type="scientific">Ureibacillus massiliensis 4400831 = CIP 108448 = CCUG 49529</name>
    <dbReference type="NCBI Taxonomy" id="1211035"/>
    <lineage>
        <taxon>Bacteria</taxon>
        <taxon>Bacillati</taxon>
        <taxon>Bacillota</taxon>
        <taxon>Bacilli</taxon>
        <taxon>Bacillales</taxon>
        <taxon>Caryophanaceae</taxon>
        <taxon>Ureibacillus</taxon>
    </lineage>
</organism>
<dbReference type="InterPro" id="IPR015422">
    <property type="entry name" value="PyrdxlP-dep_Trfase_small"/>
</dbReference>
<dbReference type="GO" id="GO:0006520">
    <property type="term" value="P:amino acid metabolic process"/>
    <property type="evidence" value="ECO:0007669"/>
    <property type="project" value="InterPro"/>
</dbReference>
<dbReference type="Gene3D" id="3.90.1150.10">
    <property type="entry name" value="Aspartate Aminotransferase, domain 1"/>
    <property type="match status" value="1"/>
</dbReference>
<protein>
    <recommendedName>
        <fullName evidence="6">Aminotransferase</fullName>
        <ecNumber evidence="6">2.6.1.-</ecNumber>
    </recommendedName>
</protein>
<dbReference type="PROSITE" id="PS00105">
    <property type="entry name" value="AA_TRANSFER_CLASS_1"/>
    <property type="match status" value="1"/>
</dbReference>
<evidence type="ECO:0000259" key="7">
    <source>
        <dbReference type="Pfam" id="PF00155"/>
    </source>
</evidence>
<dbReference type="FunFam" id="3.40.640.10:FF:000033">
    <property type="entry name" value="Aspartate aminotransferase"/>
    <property type="match status" value="1"/>
</dbReference>
<accession>A0A0A3J3U3</accession>
<evidence type="ECO:0000256" key="5">
    <source>
        <dbReference type="ARBA" id="ARBA00022898"/>
    </source>
</evidence>
<keyword evidence="4 6" id="KW-0808">Transferase</keyword>
<dbReference type="Gene3D" id="3.40.640.10">
    <property type="entry name" value="Type I PLP-dependent aspartate aminotransferase-like (Major domain)"/>
    <property type="match status" value="1"/>
</dbReference>
<dbReference type="RefSeq" id="WP_088350716.1">
    <property type="nucleotide sequence ID" value="NZ_AVCZ01000005.1"/>
</dbReference>
<proteinExistence type="inferred from homology"/>
<dbReference type="AlphaFoldDB" id="A0A0A3J3U3"/>
<evidence type="ECO:0000313" key="8">
    <source>
        <dbReference type="EMBL" id="KGR91616.1"/>
    </source>
</evidence>
<dbReference type="EC" id="2.6.1.-" evidence="6"/>
<keyword evidence="3 6" id="KW-0032">Aminotransferase</keyword>
<sequence length="391" mass="43707">MNELLNKTLVEIEESGIRKIANLANEIPDVVNLTVGQPDFPSPSYIKDAGIRAIQDEKHGYTTNNGLKELRELASEYVQNLYGLSYNPQDEVIVTVGASEALDLAFRTILSPGTEVILPAPSYPGYEPLIRLCNAVPVFVDTSNTGFKLTASLIEEHITEKTRCIVLPYPSNPTGTVLSKEEINEIGQLLKDKNIFIVSDEIYSELVYEDKHYSIAAYPGLKDKTIVINGVSKSHSMTGWRIGFTFAPPYITKQMHKLHSFNVVCATSISQFAAIEALKHGTNDEEVLAMKNEYNKRRDYVYKRLIDMGLQVAYPKGAFYIFPSIKKYGLSSEDFALKLLREAKVAATPGSAFTEYGEGYIRLSYASSMEELKKGLDRLEYYLSNFSSINI</sequence>
<dbReference type="eggNOG" id="COG0436">
    <property type="taxonomic scope" value="Bacteria"/>
</dbReference>
<evidence type="ECO:0000256" key="2">
    <source>
        <dbReference type="ARBA" id="ARBA00007441"/>
    </source>
</evidence>
<keyword evidence="5" id="KW-0663">Pyridoxal phosphate</keyword>
<dbReference type="PANTHER" id="PTHR46383:SF4">
    <property type="entry name" value="AMINOTRANSFERASE"/>
    <property type="match status" value="1"/>
</dbReference>
<dbReference type="InterPro" id="IPR004839">
    <property type="entry name" value="Aminotransferase_I/II_large"/>
</dbReference>
<dbReference type="Proteomes" id="UP000030595">
    <property type="component" value="Unassembled WGS sequence"/>
</dbReference>
<dbReference type="GO" id="GO:0030170">
    <property type="term" value="F:pyridoxal phosphate binding"/>
    <property type="evidence" value="ECO:0007669"/>
    <property type="project" value="InterPro"/>
</dbReference>
<keyword evidence="9" id="KW-1185">Reference proteome</keyword>
<reference evidence="8 9" key="1">
    <citation type="submission" date="2014-02" db="EMBL/GenBank/DDBJ databases">
        <title>Draft genome sequence of Lysinibacillus massiliensis CCUG 49529.</title>
        <authorList>
            <person name="Zhang F."/>
            <person name="Wang G."/>
            <person name="Zhang L."/>
        </authorList>
    </citation>
    <scope>NUCLEOTIDE SEQUENCE [LARGE SCALE GENOMIC DNA]</scope>
    <source>
        <strain evidence="8 9">CCUG 49529</strain>
    </source>
</reference>
<name>A0A0A3J3U3_9BACL</name>
<dbReference type="NCBIfam" id="NF005817">
    <property type="entry name" value="PRK07683.1"/>
    <property type="match status" value="1"/>
</dbReference>
<feature type="domain" description="Aminotransferase class I/classII large" evidence="7">
    <location>
        <begin position="29"/>
        <end position="379"/>
    </location>
</feature>
<evidence type="ECO:0000256" key="6">
    <source>
        <dbReference type="RuleBase" id="RU000481"/>
    </source>
</evidence>
<comment type="caution">
    <text evidence="8">The sequence shown here is derived from an EMBL/GenBank/DDBJ whole genome shotgun (WGS) entry which is preliminary data.</text>
</comment>